<feature type="region of interest" description="Disordered" evidence="1">
    <location>
        <begin position="1"/>
        <end position="34"/>
    </location>
</feature>
<organism evidence="2 3">
    <name type="scientific">Streptomyces collinus</name>
    <dbReference type="NCBI Taxonomy" id="42684"/>
    <lineage>
        <taxon>Bacteria</taxon>
        <taxon>Bacillati</taxon>
        <taxon>Actinomycetota</taxon>
        <taxon>Actinomycetes</taxon>
        <taxon>Kitasatosporales</taxon>
        <taxon>Streptomycetaceae</taxon>
        <taxon>Streptomyces</taxon>
    </lineage>
</organism>
<name>A0AA89Q9N4_STRCU</name>
<gene>
    <name evidence="2" type="ORF">HNR72_007934</name>
</gene>
<dbReference type="EMBL" id="JACHLX010000002">
    <property type="protein sequence ID" value="MBB5816812.1"/>
    <property type="molecule type" value="Genomic_DNA"/>
</dbReference>
<protein>
    <submittedName>
        <fullName evidence="2">Uncharacterized protein</fullName>
    </submittedName>
</protein>
<proteinExistence type="predicted"/>
<evidence type="ECO:0000313" key="2">
    <source>
        <dbReference type="EMBL" id="MBB5816812.1"/>
    </source>
</evidence>
<sequence length="34" mass="3592">MPPERPPAFSGAEDLPEKLGADGTTITVAIPTRR</sequence>
<reference evidence="2 3" key="1">
    <citation type="submission" date="2020-08" db="EMBL/GenBank/DDBJ databases">
        <title>Sequencing the genomes of 1000 actinobacteria strains.</title>
        <authorList>
            <person name="Klenk H.-P."/>
        </authorList>
    </citation>
    <scope>NUCLEOTIDE SEQUENCE [LARGE SCALE GENOMIC DNA]</scope>
    <source>
        <strain evidence="2 3">DSM 40129</strain>
    </source>
</reference>
<comment type="caution">
    <text evidence="2">The sequence shown here is derived from an EMBL/GenBank/DDBJ whole genome shotgun (WGS) entry which is preliminary data.</text>
</comment>
<evidence type="ECO:0000256" key="1">
    <source>
        <dbReference type="SAM" id="MobiDB-lite"/>
    </source>
</evidence>
<keyword evidence="3" id="KW-1185">Reference proteome</keyword>
<dbReference type="AlphaFoldDB" id="A0AA89Q9N4"/>
<evidence type="ECO:0000313" key="3">
    <source>
        <dbReference type="Proteomes" id="UP000579531"/>
    </source>
</evidence>
<accession>A0AA89Q9N4</accession>
<dbReference type="Proteomes" id="UP000579531">
    <property type="component" value="Unassembled WGS sequence"/>
</dbReference>